<protein>
    <submittedName>
        <fullName evidence="3">Uncharacterized protein</fullName>
    </submittedName>
</protein>
<keyword evidence="2" id="KW-0812">Transmembrane</keyword>
<evidence type="ECO:0000256" key="1">
    <source>
        <dbReference type="SAM" id="MobiDB-lite"/>
    </source>
</evidence>
<keyword evidence="2" id="KW-0472">Membrane</keyword>
<name>A0A913ZCR5_PATMI</name>
<organism evidence="3 4">
    <name type="scientific">Patiria miniata</name>
    <name type="common">Bat star</name>
    <name type="synonym">Asterina miniata</name>
    <dbReference type="NCBI Taxonomy" id="46514"/>
    <lineage>
        <taxon>Eukaryota</taxon>
        <taxon>Metazoa</taxon>
        <taxon>Echinodermata</taxon>
        <taxon>Eleutherozoa</taxon>
        <taxon>Asterozoa</taxon>
        <taxon>Asteroidea</taxon>
        <taxon>Valvatacea</taxon>
        <taxon>Valvatida</taxon>
        <taxon>Asterinidae</taxon>
        <taxon>Patiria</taxon>
    </lineage>
</organism>
<accession>A0A913ZCR5</accession>
<dbReference type="GeneID" id="119723112"/>
<feature type="region of interest" description="Disordered" evidence="1">
    <location>
        <begin position="102"/>
        <end position="201"/>
    </location>
</feature>
<feature type="transmembrane region" description="Helical" evidence="2">
    <location>
        <begin position="36"/>
        <end position="59"/>
    </location>
</feature>
<dbReference type="Proteomes" id="UP000887568">
    <property type="component" value="Unplaced"/>
</dbReference>
<evidence type="ECO:0000313" key="3">
    <source>
        <dbReference type="EnsemblMetazoa" id="XP_038049577.1"/>
    </source>
</evidence>
<feature type="compositionally biased region" description="Basic and acidic residues" evidence="1">
    <location>
        <begin position="127"/>
        <end position="139"/>
    </location>
</feature>
<evidence type="ECO:0000256" key="2">
    <source>
        <dbReference type="SAM" id="Phobius"/>
    </source>
</evidence>
<dbReference type="OrthoDB" id="10640855at2759"/>
<dbReference type="EnsemblMetazoa" id="XM_038193649.1">
    <property type="protein sequence ID" value="XP_038049577.1"/>
    <property type="gene ID" value="LOC119723112"/>
</dbReference>
<keyword evidence="2" id="KW-1133">Transmembrane helix</keyword>
<reference evidence="3" key="1">
    <citation type="submission" date="2022-11" db="UniProtKB">
        <authorList>
            <consortium name="EnsemblMetazoa"/>
        </authorList>
    </citation>
    <scope>IDENTIFICATION</scope>
</reference>
<keyword evidence="4" id="KW-1185">Reference proteome</keyword>
<proteinExistence type="predicted"/>
<dbReference type="RefSeq" id="XP_038049577.1">
    <property type="nucleotide sequence ID" value="XM_038193649.1"/>
</dbReference>
<feature type="transmembrane region" description="Helical" evidence="2">
    <location>
        <begin position="7"/>
        <end position="30"/>
    </location>
</feature>
<dbReference type="AlphaFoldDB" id="A0A913ZCR5"/>
<evidence type="ECO:0000313" key="4">
    <source>
        <dbReference type="Proteomes" id="UP000887568"/>
    </source>
</evidence>
<sequence length="201" mass="21730">MTSMHPWKIAVALVIVSVLHLILAVIFLATSFSHCAGFAIICICLLMCVISISIFCYIIKGIKNSTNKGGLLAPSQGSLTETALVTEDEKPLTILKSEGLHPVDEERPCSPSLSIGGRVVSTPHGTNPKDKDDARDRKISAGSQAGDSAVLIQVSPDPRKSKPKEKKRRVKRGSRASIELAELRRPGRGLSYGHIHNEETK</sequence>
<feature type="compositionally biased region" description="Basic residues" evidence="1">
    <location>
        <begin position="161"/>
        <end position="174"/>
    </location>
</feature>